<evidence type="ECO:0000259" key="1">
    <source>
        <dbReference type="Pfam" id="PF21962"/>
    </source>
</evidence>
<dbReference type="InParanoid" id="A0A1V8SRS5"/>
<proteinExistence type="predicted"/>
<comment type="caution">
    <text evidence="2">The sequence shown here is derived from an EMBL/GenBank/DDBJ whole genome shotgun (WGS) entry which is preliminary data.</text>
</comment>
<dbReference type="Proteomes" id="UP000192596">
    <property type="component" value="Unassembled WGS sequence"/>
</dbReference>
<dbReference type="Pfam" id="PF21962">
    <property type="entry name" value="DUF6924"/>
    <property type="match status" value="1"/>
</dbReference>
<organism evidence="2 3">
    <name type="scientific">Cryoendolithus antarcticus</name>
    <dbReference type="NCBI Taxonomy" id="1507870"/>
    <lineage>
        <taxon>Eukaryota</taxon>
        <taxon>Fungi</taxon>
        <taxon>Dikarya</taxon>
        <taxon>Ascomycota</taxon>
        <taxon>Pezizomycotina</taxon>
        <taxon>Dothideomycetes</taxon>
        <taxon>Dothideomycetidae</taxon>
        <taxon>Cladosporiales</taxon>
        <taxon>Cladosporiaceae</taxon>
        <taxon>Cryoendolithus</taxon>
    </lineage>
</organism>
<accession>A0A1V8SRS5</accession>
<dbReference type="STRING" id="1507870.A0A1V8SRS5"/>
<evidence type="ECO:0000313" key="3">
    <source>
        <dbReference type="Proteomes" id="UP000192596"/>
    </source>
</evidence>
<gene>
    <name evidence="2" type="ORF">B0A48_12329</name>
</gene>
<dbReference type="OrthoDB" id="2884623at2759"/>
<dbReference type="InterPro" id="IPR053832">
    <property type="entry name" value="DUF6924"/>
</dbReference>
<name>A0A1V8SRS5_9PEZI</name>
<dbReference type="AlphaFoldDB" id="A0A1V8SRS5"/>
<protein>
    <recommendedName>
        <fullName evidence="1">DUF6924 domain-containing protein</fullName>
    </recommendedName>
</protein>
<reference evidence="3" key="1">
    <citation type="submission" date="2017-03" db="EMBL/GenBank/DDBJ databases">
        <title>Genomes of endolithic fungi from Antarctica.</title>
        <authorList>
            <person name="Coleine C."/>
            <person name="Masonjones S."/>
            <person name="Stajich J.E."/>
        </authorList>
    </citation>
    <scope>NUCLEOTIDE SEQUENCE [LARGE SCALE GENOMIC DNA]</scope>
    <source>
        <strain evidence="3">CCFEE 5527</strain>
    </source>
</reference>
<sequence>MAGLLFITAPTDLKRLNPALTILRDWEFGDGEYVQKVITTRNAYGLDTPDKALEATEVPLPDDFDNIWTNTSIADIEAYMRDAHRSLNETTYSVNASLFLVLDEEALRKDDIVICHREWSLELDDYEAEFKKTRVPLEHAHAMYANLEVSNMDFESFVEDGEGQGEGGWWTYRPIDGVEIEEDVIAEREAELQRLRGLGFVE</sequence>
<evidence type="ECO:0000313" key="2">
    <source>
        <dbReference type="EMBL" id="OQO01856.1"/>
    </source>
</evidence>
<dbReference type="EMBL" id="NAJO01000029">
    <property type="protein sequence ID" value="OQO01856.1"/>
    <property type="molecule type" value="Genomic_DNA"/>
</dbReference>
<feature type="domain" description="DUF6924" evidence="1">
    <location>
        <begin position="68"/>
        <end position="162"/>
    </location>
</feature>
<keyword evidence="3" id="KW-1185">Reference proteome</keyword>